<reference evidence="1 2" key="2">
    <citation type="journal article" date="2017" name="Front. Plant Sci.">
        <title>Gene Classification and Mining of Molecular Markers Useful in Red Clover (Trifolium pratense) Breeding.</title>
        <authorList>
            <person name="Istvanek J."/>
            <person name="Dluhosova J."/>
            <person name="Dluhos P."/>
            <person name="Patkova L."/>
            <person name="Nedelnik J."/>
            <person name="Repkova J."/>
        </authorList>
    </citation>
    <scope>NUCLEOTIDE SEQUENCE [LARGE SCALE GENOMIC DNA]</scope>
    <source>
        <strain evidence="2">cv. Tatra</strain>
        <tissue evidence="1">Young leaves</tissue>
    </source>
</reference>
<comment type="caution">
    <text evidence="1">The sequence shown here is derived from an EMBL/GenBank/DDBJ whole genome shotgun (WGS) entry which is preliminary data.</text>
</comment>
<evidence type="ECO:0000313" key="2">
    <source>
        <dbReference type="Proteomes" id="UP000236291"/>
    </source>
</evidence>
<sequence length="119" mass="13699">MKIKIKDTVFFASSIADWVAEGFAWKEDSSIEFGVPRFTELVQLLLCDQVDGRELGEHSIELFELVADPHSGPKDLVFSLITSRESFCLVKVKYDFRIYHTYVRGKIKGRLFTVSFFPN</sequence>
<evidence type="ECO:0000313" key="1">
    <source>
        <dbReference type="EMBL" id="PNY05447.1"/>
    </source>
</evidence>
<dbReference type="AlphaFoldDB" id="A0A2K3NR04"/>
<reference evidence="1 2" key="1">
    <citation type="journal article" date="2014" name="Am. J. Bot.">
        <title>Genome assembly and annotation for red clover (Trifolium pratense; Fabaceae).</title>
        <authorList>
            <person name="Istvanek J."/>
            <person name="Jaros M."/>
            <person name="Krenek A."/>
            <person name="Repkova J."/>
        </authorList>
    </citation>
    <scope>NUCLEOTIDE SEQUENCE [LARGE SCALE GENOMIC DNA]</scope>
    <source>
        <strain evidence="2">cv. Tatra</strain>
        <tissue evidence="1">Young leaves</tissue>
    </source>
</reference>
<gene>
    <name evidence="1" type="ORF">L195_g001898</name>
</gene>
<dbReference type="Proteomes" id="UP000236291">
    <property type="component" value="Unassembled WGS sequence"/>
</dbReference>
<accession>A0A2K3NR04</accession>
<dbReference type="EMBL" id="ASHM01000809">
    <property type="protein sequence ID" value="PNY05447.1"/>
    <property type="molecule type" value="Genomic_DNA"/>
</dbReference>
<protein>
    <submittedName>
        <fullName evidence="1">Uncharacterized protein</fullName>
    </submittedName>
</protein>
<proteinExistence type="predicted"/>
<name>A0A2K3NR04_TRIPR</name>
<organism evidence="1 2">
    <name type="scientific">Trifolium pratense</name>
    <name type="common">Red clover</name>
    <dbReference type="NCBI Taxonomy" id="57577"/>
    <lineage>
        <taxon>Eukaryota</taxon>
        <taxon>Viridiplantae</taxon>
        <taxon>Streptophyta</taxon>
        <taxon>Embryophyta</taxon>
        <taxon>Tracheophyta</taxon>
        <taxon>Spermatophyta</taxon>
        <taxon>Magnoliopsida</taxon>
        <taxon>eudicotyledons</taxon>
        <taxon>Gunneridae</taxon>
        <taxon>Pentapetalae</taxon>
        <taxon>rosids</taxon>
        <taxon>fabids</taxon>
        <taxon>Fabales</taxon>
        <taxon>Fabaceae</taxon>
        <taxon>Papilionoideae</taxon>
        <taxon>50 kb inversion clade</taxon>
        <taxon>NPAAA clade</taxon>
        <taxon>Hologalegina</taxon>
        <taxon>IRL clade</taxon>
        <taxon>Trifolieae</taxon>
        <taxon>Trifolium</taxon>
    </lineage>
</organism>